<accession>A0A6N7IQQ4</accession>
<evidence type="ECO:0000313" key="2">
    <source>
        <dbReference type="Proteomes" id="UP000441717"/>
    </source>
</evidence>
<dbReference type="OrthoDB" id="1949859at2"/>
<organism evidence="1 2">
    <name type="scientific">Desulfofundulus thermobenzoicus</name>
    <dbReference type="NCBI Taxonomy" id="29376"/>
    <lineage>
        <taxon>Bacteria</taxon>
        <taxon>Bacillati</taxon>
        <taxon>Bacillota</taxon>
        <taxon>Clostridia</taxon>
        <taxon>Eubacteriales</taxon>
        <taxon>Peptococcaceae</taxon>
        <taxon>Desulfofundulus</taxon>
    </lineage>
</organism>
<evidence type="ECO:0000313" key="1">
    <source>
        <dbReference type="EMBL" id="MQL51879.1"/>
    </source>
</evidence>
<name>A0A6N7IQQ4_9FIRM</name>
<keyword evidence="2" id="KW-1185">Reference proteome</keyword>
<sequence>MTSSELLPLRSFVTACLERSGAILEETGYELVEALLPEELSNRLTRDYLQLAFDSEVARENPQAIFVTYGSPFLEELARLGAGYGRYTVLYCPDPGTGEKRHLEYEIQQQLHFLRCRPPQIVHQWMEEHVFRGFYFRTVLRSYEKREELLNVVVDGYSGHIVSDFDVWWGKIVAAGEPSYQLPAARLLSPEKLYQNACREAERQARELAASLQRRAAWRMERELARVADYYAQLSQETTKKMAAAGDETKKERLAKQLAAIEADRQRREKDTLERYAVEVDIHLDHLVDYHVPRLHVKLELQHKDRYLNTTVLYNLPAHRLEPPVCPLCGQPATRLIPDGENRLICTNHGT</sequence>
<dbReference type="AlphaFoldDB" id="A0A6N7IQQ4"/>
<proteinExistence type="predicted"/>
<reference evidence="1 2" key="1">
    <citation type="submission" date="2019-10" db="EMBL/GenBank/DDBJ databases">
        <title>Comparative genomics of sulfur disproportionating microorganisms.</title>
        <authorList>
            <person name="Ward L.M."/>
            <person name="Bertran E."/>
            <person name="Johnston D."/>
        </authorList>
    </citation>
    <scope>NUCLEOTIDE SEQUENCE [LARGE SCALE GENOMIC DNA]</scope>
    <source>
        <strain evidence="1 2">DSM 14055</strain>
    </source>
</reference>
<protein>
    <submittedName>
        <fullName evidence="1">Uncharacterized protein</fullName>
    </submittedName>
</protein>
<comment type="caution">
    <text evidence="1">The sequence shown here is derived from an EMBL/GenBank/DDBJ whole genome shotgun (WGS) entry which is preliminary data.</text>
</comment>
<dbReference type="EMBL" id="WHYR01000013">
    <property type="protein sequence ID" value="MQL51879.1"/>
    <property type="molecule type" value="Genomic_DNA"/>
</dbReference>
<dbReference type="RefSeq" id="WP_152945813.1">
    <property type="nucleotide sequence ID" value="NZ_WHYR01000013.1"/>
</dbReference>
<dbReference type="Proteomes" id="UP000441717">
    <property type="component" value="Unassembled WGS sequence"/>
</dbReference>
<gene>
    <name evidence="1" type="ORF">GFC01_06285</name>
</gene>